<dbReference type="InterPro" id="IPR050595">
    <property type="entry name" value="Bact_response_regulator"/>
</dbReference>
<dbReference type="InterPro" id="IPR011006">
    <property type="entry name" value="CheY-like_superfamily"/>
</dbReference>
<evidence type="ECO:0000313" key="4">
    <source>
        <dbReference type="EMBL" id="TNH38841.1"/>
    </source>
</evidence>
<dbReference type="Proteomes" id="UP000304880">
    <property type="component" value="Unassembled WGS sequence"/>
</dbReference>
<dbReference type="PANTHER" id="PTHR44591">
    <property type="entry name" value="STRESS RESPONSE REGULATOR PROTEIN 1"/>
    <property type="match status" value="1"/>
</dbReference>
<dbReference type="GO" id="GO:0000160">
    <property type="term" value="P:phosphorelay signal transduction system"/>
    <property type="evidence" value="ECO:0007669"/>
    <property type="project" value="InterPro"/>
</dbReference>
<evidence type="ECO:0000259" key="3">
    <source>
        <dbReference type="PROSITE" id="PS50110"/>
    </source>
</evidence>
<organism evidence="4 5">
    <name type="scientific">Paracoccus haeundaensis</name>
    <dbReference type="NCBI Taxonomy" id="225362"/>
    <lineage>
        <taxon>Bacteria</taxon>
        <taxon>Pseudomonadati</taxon>
        <taxon>Pseudomonadota</taxon>
        <taxon>Alphaproteobacteria</taxon>
        <taxon>Rhodobacterales</taxon>
        <taxon>Paracoccaceae</taxon>
        <taxon>Paracoccus</taxon>
    </lineage>
</organism>
<dbReference type="AlphaFoldDB" id="A0A5C4R516"/>
<comment type="caution">
    <text evidence="4">The sequence shown here is derived from an EMBL/GenBank/DDBJ whole genome shotgun (WGS) entry which is preliminary data.</text>
</comment>
<accession>A0A5C4R516</accession>
<name>A0A5C4R516_9RHOB</name>
<dbReference type="PANTHER" id="PTHR44591:SF3">
    <property type="entry name" value="RESPONSE REGULATORY DOMAIN-CONTAINING PROTEIN"/>
    <property type="match status" value="1"/>
</dbReference>
<feature type="domain" description="Response regulatory" evidence="3">
    <location>
        <begin position="56"/>
        <end position="171"/>
    </location>
</feature>
<dbReference type="EMBL" id="VDDC01000022">
    <property type="protein sequence ID" value="TNH38841.1"/>
    <property type="molecule type" value="Genomic_DNA"/>
</dbReference>
<dbReference type="RefSeq" id="WP_139598915.1">
    <property type="nucleotide sequence ID" value="NZ_VDDC01000022.1"/>
</dbReference>
<protein>
    <submittedName>
        <fullName evidence="4">Response regulator</fullName>
    </submittedName>
</protein>
<evidence type="ECO:0000256" key="2">
    <source>
        <dbReference type="PROSITE-ProRule" id="PRU00169"/>
    </source>
</evidence>
<gene>
    <name evidence="4" type="ORF">FHD67_12940</name>
</gene>
<proteinExistence type="predicted"/>
<evidence type="ECO:0000256" key="1">
    <source>
        <dbReference type="ARBA" id="ARBA00022553"/>
    </source>
</evidence>
<dbReference type="SUPFAM" id="SSF52172">
    <property type="entry name" value="CheY-like"/>
    <property type="match status" value="1"/>
</dbReference>
<keyword evidence="5" id="KW-1185">Reference proteome</keyword>
<sequence length="177" mass="19507">MTIEDRVRNMDTGGNEAPARLLRPADLRVSDSGGSEKDVGHAPKHKITTDPLRPLKALIVEDDALIAYDLQMMLTDLDVEVVGIAMTEREAARLAALHQPDFATMDVVLRGECNGIDTAIRIYQTHGIRSLFVTGNVSPAARLRGAPAKPLHWLAKPIVFHNLKEIVRQFREDDPGV</sequence>
<feature type="modified residue" description="4-aspartylphosphate" evidence="2">
    <location>
        <position position="106"/>
    </location>
</feature>
<dbReference type="Pfam" id="PF00072">
    <property type="entry name" value="Response_reg"/>
    <property type="match status" value="1"/>
</dbReference>
<dbReference type="Gene3D" id="3.40.50.2300">
    <property type="match status" value="1"/>
</dbReference>
<evidence type="ECO:0000313" key="5">
    <source>
        <dbReference type="Proteomes" id="UP000304880"/>
    </source>
</evidence>
<reference evidence="4 5" key="1">
    <citation type="submission" date="2019-06" db="EMBL/GenBank/DDBJ databases">
        <authorList>
            <person name="Li J."/>
        </authorList>
    </citation>
    <scope>NUCLEOTIDE SEQUENCE [LARGE SCALE GENOMIC DNA]</scope>
    <source>
        <strain evidence="4 5">CGMCC 1.8012</strain>
    </source>
</reference>
<keyword evidence="1 2" id="KW-0597">Phosphoprotein</keyword>
<dbReference type="PROSITE" id="PS50110">
    <property type="entry name" value="RESPONSE_REGULATORY"/>
    <property type="match status" value="1"/>
</dbReference>
<dbReference type="SMART" id="SM00448">
    <property type="entry name" value="REC"/>
    <property type="match status" value="1"/>
</dbReference>
<dbReference type="InterPro" id="IPR001789">
    <property type="entry name" value="Sig_transdc_resp-reg_receiver"/>
</dbReference>